<dbReference type="Gene3D" id="3.30.450.20">
    <property type="entry name" value="PAS domain"/>
    <property type="match status" value="2"/>
</dbReference>
<dbReference type="Pfam" id="PF02743">
    <property type="entry name" value="dCache_1"/>
    <property type="match status" value="1"/>
</dbReference>
<dbReference type="CDD" id="cd12912">
    <property type="entry name" value="PDC2_MCP_like"/>
    <property type="match status" value="1"/>
</dbReference>
<protein>
    <submittedName>
        <fullName evidence="13">Methyl-accepting chemotaxis protein McpA (Modular protein)</fullName>
    </submittedName>
</protein>
<dbReference type="CDD" id="cd11386">
    <property type="entry name" value="MCP_signal"/>
    <property type="match status" value="1"/>
</dbReference>
<organism evidence="13">
    <name type="scientific">uncultured Sporomusa sp</name>
    <dbReference type="NCBI Taxonomy" id="307249"/>
    <lineage>
        <taxon>Bacteria</taxon>
        <taxon>Bacillati</taxon>
        <taxon>Bacillota</taxon>
        <taxon>Negativicutes</taxon>
        <taxon>Selenomonadales</taxon>
        <taxon>Sporomusaceae</taxon>
        <taxon>Sporomusa</taxon>
        <taxon>environmental samples</taxon>
    </lineage>
</organism>
<keyword evidence="2" id="KW-1003">Cell membrane</keyword>
<proteinExistence type="inferred from homology"/>
<evidence type="ECO:0000256" key="4">
    <source>
        <dbReference type="ARBA" id="ARBA00022692"/>
    </source>
</evidence>
<evidence type="ECO:0000256" key="6">
    <source>
        <dbReference type="ARBA" id="ARBA00023136"/>
    </source>
</evidence>
<evidence type="ECO:0000256" key="5">
    <source>
        <dbReference type="ARBA" id="ARBA00022989"/>
    </source>
</evidence>
<dbReference type="InterPro" id="IPR029151">
    <property type="entry name" value="Sensor-like_sf"/>
</dbReference>
<dbReference type="PRINTS" id="PR00260">
    <property type="entry name" value="CHEMTRNSDUCR"/>
</dbReference>
<dbReference type="PROSITE" id="PS50111">
    <property type="entry name" value="CHEMOTAXIS_TRANSDUC_2"/>
    <property type="match status" value="1"/>
</dbReference>
<dbReference type="PROSITE" id="PS50885">
    <property type="entry name" value="HAMP"/>
    <property type="match status" value="1"/>
</dbReference>
<keyword evidence="3" id="KW-0145">Chemotaxis</keyword>
<dbReference type="EMBL" id="FMJE01000007">
    <property type="protein sequence ID" value="SCM83376.1"/>
    <property type="molecule type" value="Genomic_DNA"/>
</dbReference>
<keyword evidence="5 10" id="KW-1133">Transmembrane helix</keyword>
<dbReference type="PANTHER" id="PTHR32089">
    <property type="entry name" value="METHYL-ACCEPTING CHEMOTAXIS PROTEIN MCPB"/>
    <property type="match status" value="1"/>
</dbReference>
<feature type="domain" description="Methyl-accepting transducer" evidence="11">
    <location>
        <begin position="402"/>
        <end position="638"/>
    </location>
</feature>
<evidence type="ECO:0000256" key="7">
    <source>
        <dbReference type="ARBA" id="ARBA00023224"/>
    </source>
</evidence>
<dbReference type="InterPro" id="IPR033479">
    <property type="entry name" value="dCache_1"/>
</dbReference>
<dbReference type="Gene3D" id="1.10.8.500">
    <property type="entry name" value="HAMP domain in histidine kinase"/>
    <property type="match status" value="1"/>
</dbReference>
<evidence type="ECO:0000259" key="11">
    <source>
        <dbReference type="PROSITE" id="PS50111"/>
    </source>
</evidence>
<comment type="similarity">
    <text evidence="8">Belongs to the methyl-accepting chemotaxis (MCP) protein family.</text>
</comment>
<dbReference type="CDD" id="cd12913">
    <property type="entry name" value="PDC1_MCP_like"/>
    <property type="match status" value="1"/>
</dbReference>
<dbReference type="SUPFAM" id="SSF58104">
    <property type="entry name" value="Methyl-accepting chemotaxis protein (MCP) signaling domain"/>
    <property type="match status" value="1"/>
</dbReference>
<evidence type="ECO:0000256" key="3">
    <source>
        <dbReference type="ARBA" id="ARBA00022500"/>
    </source>
</evidence>
<dbReference type="GO" id="GO:0005886">
    <property type="term" value="C:plasma membrane"/>
    <property type="evidence" value="ECO:0007669"/>
    <property type="project" value="UniProtKB-SubCell"/>
</dbReference>
<evidence type="ECO:0000259" key="12">
    <source>
        <dbReference type="PROSITE" id="PS50885"/>
    </source>
</evidence>
<evidence type="ECO:0000256" key="10">
    <source>
        <dbReference type="SAM" id="Phobius"/>
    </source>
</evidence>
<name>A0A212M0T1_9FIRM</name>
<dbReference type="InterPro" id="IPR004089">
    <property type="entry name" value="MCPsignal_dom"/>
</dbReference>
<dbReference type="SMART" id="SM00304">
    <property type="entry name" value="HAMP"/>
    <property type="match status" value="2"/>
</dbReference>
<dbReference type="InterPro" id="IPR004090">
    <property type="entry name" value="Chemotax_Me-accpt_rcpt"/>
</dbReference>
<comment type="subcellular location">
    <subcellularLocation>
        <location evidence="1">Cell membrane</location>
        <topology evidence="1">Multi-pass membrane protein</topology>
    </subcellularLocation>
</comment>
<evidence type="ECO:0000256" key="2">
    <source>
        <dbReference type="ARBA" id="ARBA00022475"/>
    </source>
</evidence>
<dbReference type="SUPFAM" id="SSF103190">
    <property type="entry name" value="Sensory domain-like"/>
    <property type="match status" value="1"/>
</dbReference>
<evidence type="ECO:0000256" key="8">
    <source>
        <dbReference type="ARBA" id="ARBA00029447"/>
    </source>
</evidence>
<keyword evidence="6 10" id="KW-0472">Membrane</keyword>
<dbReference type="GO" id="GO:0007165">
    <property type="term" value="P:signal transduction"/>
    <property type="evidence" value="ECO:0007669"/>
    <property type="project" value="UniProtKB-KW"/>
</dbReference>
<dbReference type="GO" id="GO:0006935">
    <property type="term" value="P:chemotaxis"/>
    <property type="evidence" value="ECO:0007669"/>
    <property type="project" value="UniProtKB-KW"/>
</dbReference>
<gene>
    <name evidence="13" type="ORF">KL86SPO_70234</name>
</gene>
<feature type="transmembrane region" description="Helical" evidence="10">
    <location>
        <begin position="311"/>
        <end position="330"/>
    </location>
</feature>
<dbReference type="PANTHER" id="PTHR32089:SF112">
    <property type="entry name" value="LYSOZYME-LIKE PROTEIN-RELATED"/>
    <property type="match status" value="1"/>
</dbReference>
<dbReference type="GO" id="GO:0004888">
    <property type="term" value="F:transmembrane signaling receptor activity"/>
    <property type="evidence" value="ECO:0007669"/>
    <property type="project" value="InterPro"/>
</dbReference>
<feature type="domain" description="HAMP" evidence="12">
    <location>
        <begin position="331"/>
        <end position="383"/>
    </location>
</feature>
<dbReference type="AlphaFoldDB" id="A0A212M0T1"/>
<accession>A0A212M0T1</accession>
<dbReference type="Pfam" id="PF00015">
    <property type="entry name" value="MCPsignal"/>
    <property type="match status" value="1"/>
</dbReference>
<dbReference type="CDD" id="cd06225">
    <property type="entry name" value="HAMP"/>
    <property type="match status" value="1"/>
</dbReference>
<dbReference type="RefSeq" id="WP_288185832.1">
    <property type="nucleotide sequence ID" value="NZ_LT608335.1"/>
</dbReference>
<evidence type="ECO:0000313" key="13">
    <source>
        <dbReference type="EMBL" id="SCM83376.1"/>
    </source>
</evidence>
<feature type="transmembrane region" description="Helical" evidence="10">
    <location>
        <begin position="24"/>
        <end position="42"/>
    </location>
</feature>
<dbReference type="InterPro" id="IPR003660">
    <property type="entry name" value="HAMP_dom"/>
</dbReference>
<evidence type="ECO:0000256" key="9">
    <source>
        <dbReference type="PROSITE-ProRule" id="PRU00284"/>
    </source>
</evidence>
<dbReference type="Pfam" id="PF00672">
    <property type="entry name" value="HAMP"/>
    <property type="match status" value="1"/>
</dbReference>
<evidence type="ECO:0000256" key="1">
    <source>
        <dbReference type="ARBA" id="ARBA00004651"/>
    </source>
</evidence>
<dbReference type="Gene3D" id="1.10.287.950">
    <property type="entry name" value="Methyl-accepting chemotaxis protein"/>
    <property type="match status" value="1"/>
</dbReference>
<keyword evidence="7 9" id="KW-0807">Transducer</keyword>
<reference evidence="13" key="1">
    <citation type="submission" date="2016-08" db="EMBL/GenBank/DDBJ databases">
        <authorList>
            <person name="Seilhamer J.J."/>
        </authorList>
    </citation>
    <scope>NUCLEOTIDE SEQUENCE</scope>
    <source>
        <strain evidence="13">86</strain>
    </source>
</reference>
<dbReference type="SMART" id="SM00283">
    <property type="entry name" value="MA"/>
    <property type="match status" value="1"/>
</dbReference>
<keyword evidence="4 10" id="KW-0812">Transmembrane</keyword>
<sequence length="689" mass="73313">MKSGSKVTGTWKQEMLGTIAKKSALILFLVMTGFLLFAGMLVKSHTEQAFSKTIEDNMVSQSLAVANLVNGFFSEKGLLVKGITTNQAIVNYLKTANSREEAVSNPYYSDVLKSLEAIKQTDKDVAMVWVASEKGNFLVGTGNVLSKPDFNLHERPWYKPAVAAGGIYYTDPYMDQIFGKVILSVMIPVKDGPNVSGIVAIDLFLDALPGIMQSYKIGESGYAILAAPDGTIIYHPNEKYVIKENLAAMEGALGGIGKKMIAGEKGLQSAVIDKEEQCIGYAPVPVAKWSIATVTAKKEIYQQFNAFFTQMTFYFGITIIILVSLMYFVLRYMLREIPYLSEVVKIIGTGDFTSRLRVRSADELGAIAQEMNKMLDSICHMIESMHEVAGKLAASSEDLTTSVSQSAQAANQVAVSITEVAGAAENQVKAVDSTAMVVEQLSLEIRNIASSTDLVAATSAQAAGKAKAGADSIEQAVSQMILLEQTVNNSAGVVTKLGERSKEIGQIVDTISGIAGQTNLLALNAAIEAARAGEQGRGFAVVAEEVRKLAEQSQDAAKKIAELISEIQGDTNQAVVAMVEGTHEAKIGTAVVQTAGSTFGDIAALVTQVSAQVKEISAAIQLMVNDSRHIVSSVQEIDSLSKAAAGEAQTISAAIEEQSASMTEMSMASQSLAAIAQSLKATVSKFKVS</sequence>